<evidence type="ECO:0000256" key="1">
    <source>
        <dbReference type="SAM" id="Phobius"/>
    </source>
</evidence>
<dbReference type="Proteomes" id="UP001214521">
    <property type="component" value="Unassembled WGS sequence"/>
</dbReference>
<keyword evidence="1" id="KW-0472">Membrane</keyword>
<proteinExistence type="predicted"/>
<evidence type="ECO:0000313" key="3">
    <source>
        <dbReference type="Proteomes" id="UP001214521"/>
    </source>
</evidence>
<organism evidence="2 3">
    <name type="scientific">Stenotrophomonas maltophilia</name>
    <name type="common">Pseudomonas maltophilia</name>
    <name type="synonym">Xanthomonas maltophilia</name>
    <dbReference type="NCBI Taxonomy" id="40324"/>
    <lineage>
        <taxon>Bacteria</taxon>
        <taxon>Pseudomonadati</taxon>
        <taxon>Pseudomonadota</taxon>
        <taxon>Gammaproteobacteria</taxon>
        <taxon>Lysobacterales</taxon>
        <taxon>Lysobacteraceae</taxon>
        <taxon>Stenotrophomonas</taxon>
        <taxon>Stenotrophomonas maltophilia group</taxon>
    </lineage>
</organism>
<keyword evidence="1" id="KW-0812">Transmembrane</keyword>
<feature type="transmembrane region" description="Helical" evidence="1">
    <location>
        <begin position="6"/>
        <end position="23"/>
    </location>
</feature>
<reference evidence="2" key="1">
    <citation type="submission" date="2022-07" db="EMBL/GenBank/DDBJ databases">
        <authorList>
            <consortium name="Clinical and Environmental Microbiology Branch: Whole genome sequencing antimicrobial resistance pathogens in the healthcare setting"/>
        </authorList>
    </citation>
    <scope>NUCLEOTIDE SEQUENCE</scope>
    <source>
        <strain evidence="2">Stenotrophomonas_maltophilia_2021CK-00905</strain>
    </source>
</reference>
<protein>
    <submittedName>
        <fullName evidence="2">Uncharacterized protein</fullName>
    </submittedName>
</protein>
<gene>
    <name evidence="2" type="ORF">QEK83_001599</name>
</gene>
<accession>A0AAI9CAA2</accession>
<comment type="caution">
    <text evidence="2">The sequence shown here is derived from an EMBL/GenBank/DDBJ whole genome shotgun (WGS) entry which is preliminary data.</text>
</comment>
<name>A0AAI9CAA2_STEMA</name>
<sequence length="127" mass="14751">MTVGTFFLLLVLGATALVLVGLGRSFKLRSERSNFEQDYARSYFSRSSAVALSAERFRIKFRARNQTKIYTLADVRSWEKHWHNTKREGTLTVSVRDVDQPVWTIKFGNEAEMNRWYELLNQAINGN</sequence>
<dbReference type="RefSeq" id="WP_032956549.1">
    <property type="nucleotide sequence ID" value="NZ_JBFCWN010000003.1"/>
</dbReference>
<keyword evidence="1" id="KW-1133">Transmembrane helix</keyword>
<dbReference type="EMBL" id="ABLOMU010000012">
    <property type="protein sequence ID" value="EKT4440952.1"/>
    <property type="molecule type" value="Genomic_DNA"/>
</dbReference>
<dbReference type="AlphaFoldDB" id="A0AAI9CAA2"/>
<evidence type="ECO:0000313" key="2">
    <source>
        <dbReference type="EMBL" id="EKT4440952.1"/>
    </source>
</evidence>